<feature type="domain" description="DUF4283" evidence="2">
    <location>
        <begin position="9"/>
        <end position="74"/>
    </location>
</feature>
<dbReference type="InterPro" id="IPR040256">
    <property type="entry name" value="At4g02000-like"/>
</dbReference>
<evidence type="ECO:0000259" key="3">
    <source>
        <dbReference type="Pfam" id="PF14392"/>
    </source>
</evidence>
<feature type="compositionally biased region" description="Basic and acidic residues" evidence="1">
    <location>
        <begin position="390"/>
        <end position="407"/>
    </location>
</feature>
<organism evidence="4 5">
    <name type="scientific">Brassica carinata</name>
    <name type="common">Ethiopian mustard</name>
    <name type="synonym">Abyssinian cabbage</name>
    <dbReference type="NCBI Taxonomy" id="52824"/>
    <lineage>
        <taxon>Eukaryota</taxon>
        <taxon>Viridiplantae</taxon>
        <taxon>Streptophyta</taxon>
        <taxon>Embryophyta</taxon>
        <taxon>Tracheophyta</taxon>
        <taxon>Spermatophyta</taxon>
        <taxon>Magnoliopsida</taxon>
        <taxon>eudicotyledons</taxon>
        <taxon>Gunneridae</taxon>
        <taxon>Pentapetalae</taxon>
        <taxon>rosids</taxon>
        <taxon>malvids</taxon>
        <taxon>Brassicales</taxon>
        <taxon>Brassicaceae</taxon>
        <taxon>Brassiceae</taxon>
        <taxon>Brassica</taxon>
    </lineage>
</organism>
<feature type="compositionally biased region" description="Polar residues" evidence="1">
    <location>
        <begin position="510"/>
        <end position="524"/>
    </location>
</feature>
<feature type="region of interest" description="Disordered" evidence="1">
    <location>
        <begin position="263"/>
        <end position="368"/>
    </location>
</feature>
<feature type="compositionally biased region" description="Basic and acidic residues" evidence="1">
    <location>
        <begin position="234"/>
        <end position="243"/>
    </location>
</feature>
<reference evidence="4 5" key="1">
    <citation type="submission" date="2020-02" db="EMBL/GenBank/DDBJ databases">
        <authorList>
            <person name="Ma Q."/>
            <person name="Huang Y."/>
            <person name="Song X."/>
            <person name="Pei D."/>
        </authorList>
    </citation>
    <scope>NUCLEOTIDE SEQUENCE [LARGE SCALE GENOMIC DNA]</scope>
    <source>
        <strain evidence="4">Sxm20200214</strain>
        <tissue evidence="4">Leaf</tissue>
    </source>
</reference>
<dbReference type="PANTHER" id="PTHR31286:SF182">
    <property type="entry name" value="ZINC KNUCKLE CX2CX4HX4C DOMAIN-CONTAINING PROTEIN"/>
    <property type="match status" value="1"/>
</dbReference>
<dbReference type="Pfam" id="PF14392">
    <property type="entry name" value="zf-CCHC_4"/>
    <property type="match status" value="1"/>
</dbReference>
<feature type="compositionally biased region" description="Basic and acidic residues" evidence="1">
    <location>
        <begin position="494"/>
        <end position="506"/>
    </location>
</feature>
<dbReference type="Proteomes" id="UP000886595">
    <property type="component" value="Unassembled WGS sequence"/>
</dbReference>
<dbReference type="InterPro" id="IPR025836">
    <property type="entry name" value="Zn_knuckle_CX2CX4HX4C"/>
</dbReference>
<dbReference type="PANTHER" id="PTHR31286">
    <property type="entry name" value="GLYCINE-RICH CELL WALL STRUCTURAL PROTEIN 1.8-LIKE"/>
    <property type="match status" value="1"/>
</dbReference>
<dbReference type="OrthoDB" id="10411914at2759"/>
<feature type="compositionally biased region" description="Polar residues" evidence="1">
    <location>
        <begin position="203"/>
        <end position="213"/>
    </location>
</feature>
<evidence type="ECO:0000256" key="1">
    <source>
        <dbReference type="SAM" id="MobiDB-lite"/>
    </source>
</evidence>
<dbReference type="Pfam" id="PF14111">
    <property type="entry name" value="DUF4283"/>
    <property type="match status" value="1"/>
</dbReference>
<evidence type="ECO:0000313" key="5">
    <source>
        <dbReference type="Proteomes" id="UP000886595"/>
    </source>
</evidence>
<feature type="region of interest" description="Disordered" evidence="1">
    <location>
        <begin position="186"/>
        <end position="243"/>
    </location>
</feature>
<feature type="compositionally biased region" description="Basic residues" evidence="1">
    <location>
        <begin position="581"/>
        <end position="595"/>
    </location>
</feature>
<evidence type="ECO:0000259" key="2">
    <source>
        <dbReference type="Pfam" id="PF14111"/>
    </source>
</evidence>
<evidence type="ECO:0000313" key="4">
    <source>
        <dbReference type="EMBL" id="KAG2306738.1"/>
    </source>
</evidence>
<feature type="compositionally biased region" description="Basic and acidic residues" evidence="1">
    <location>
        <begin position="288"/>
        <end position="300"/>
    </location>
</feature>
<evidence type="ECO:0008006" key="6">
    <source>
        <dbReference type="Google" id="ProtNLM"/>
    </source>
</evidence>
<feature type="domain" description="Zinc knuckle CX2CX4HX4C" evidence="3">
    <location>
        <begin position="129"/>
        <end position="171"/>
    </location>
</feature>
<feature type="compositionally biased region" description="Basic and acidic residues" evidence="1">
    <location>
        <begin position="415"/>
        <end position="430"/>
    </location>
</feature>
<keyword evidence="5" id="KW-1185">Reference proteome</keyword>
<accession>A0A8X7SI13</accession>
<feature type="compositionally biased region" description="Basic and acidic residues" evidence="1">
    <location>
        <begin position="186"/>
        <end position="197"/>
    </location>
</feature>
<protein>
    <recommendedName>
        <fullName evidence="6">DUF4283 domain-containing protein</fullName>
    </recommendedName>
</protein>
<feature type="region of interest" description="Disordered" evidence="1">
    <location>
        <begin position="484"/>
        <end position="608"/>
    </location>
</feature>
<dbReference type="AlphaFoldDB" id="A0A8X7SI13"/>
<dbReference type="InterPro" id="IPR025558">
    <property type="entry name" value="DUF4283"/>
</dbReference>
<comment type="caution">
    <text evidence="4">The sequence shown here is derived from an EMBL/GenBank/DDBJ whole genome shotgun (WGS) entry which is preliminary data.</text>
</comment>
<feature type="region of interest" description="Disordered" evidence="1">
    <location>
        <begin position="381"/>
        <end position="432"/>
    </location>
</feature>
<dbReference type="EMBL" id="JAAMPC010000006">
    <property type="protein sequence ID" value="KAG2306738.1"/>
    <property type="molecule type" value="Genomic_DNA"/>
</dbReference>
<name>A0A8X7SI13_BRACI</name>
<sequence>MFHSDGRSVEALLKHMPKRRIWDVEGRVRGTNLGNNKFHFDFDKEEDLLKVLDKRPCHFYKWSFSLERWTPTIKEDFPNFLPFWALVSGVPIHYKKPETYESVGKALRVFDKADVERSWVRVFVNGDLPLKLECKVGFENGDIVKVTIQYEDLYRHCFSCKRISHEEGTCPELNDRQRERNRLARIEQKEKEDRAMKEALSLPQRQSSVTYTDKYNRDNMGRESRSAYQVFPGARRDDSRDDGRYQDLRKHIWERRDAHTKNVYHPYQHSSGAISKEKTRDTASSSEWRPKRSQEQRSENRLAPQWDKGNTSSRSRMTTDSQRTISENPRRKGYMASNRGRYSRSPPPDGMECKPVDKARESEAPRGLLKKDNKLVISNINSGGEAMEGSESRRSNSDARDVEKDGQQPHNMEAVSREKGQERSTIRTPRENIPIISKIQELMHRGNQDEVLETEKEREKRELNKSVDEYAALAMNAGMVDDDDLLDAFAEPEEQNREAEMEDGRIEAISQLSPERNENKSNGSGAMESKITKQGVEEGEVMENNKKEQRSARTSQQTTIQGRRRGARSLDLKGASASKKLASRGRLSPKTKVLKSARETTYGSSKVPRHVVYPSANTSRKTVSMLGSVVSHKPPSTQI</sequence>
<feature type="compositionally biased region" description="Acidic residues" evidence="1">
    <location>
        <begin position="484"/>
        <end position="493"/>
    </location>
</feature>
<feature type="compositionally biased region" description="Polar residues" evidence="1">
    <location>
        <begin position="552"/>
        <end position="561"/>
    </location>
</feature>
<feature type="compositionally biased region" description="Basic and acidic residues" evidence="1">
    <location>
        <begin position="351"/>
        <end position="368"/>
    </location>
</feature>
<feature type="compositionally biased region" description="Polar residues" evidence="1">
    <location>
        <begin position="308"/>
        <end position="327"/>
    </location>
</feature>
<feature type="compositionally biased region" description="Basic and acidic residues" evidence="1">
    <location>
        <begin position="214"/>
        <end position="225"/>
    </location>
</feature>
<gene>
    <name evidence="4" type="ORF">Bca52824_026486</name>
</gene>
<proteinExistence type="predicted"/>